<dbReference type="Pfam" id="PF21082">
    <property type="entry name" value="MS_channel_3rd"/>
    <property type="match status" value="1"/>
</dbReference>
<feature type="domain" description="Mechanosensitive ion channel transmembrane helices 2/3" evidence="10">
    <location>
        <begin position="70"/>
        <end position="103"/>
    </location>
</feature>
<keyword evidence="6 7" id="KW-0472">Membrane</keyword>
<dbReference type="InterPro" id="IPR049278">
    <property type="entry name" value="MS_channel_C"/>
</dbReference>
<dbReference type="SUPFAM" id="SSF82861">
    <property type="entry name" value="Mechanosensitive channel protein MscS (YggB), transmembrane region"/>
    <property type="match status" value="1"/>
</dbReference>
<dbReference type="InterPro" id="IPR049142">
    <property type="entry name" value="MS_channel_1st"/>
</dbReference>
<dbReference type="AlphaFoldDB" id="A0A8J2V686"/>
<reference evidence="11" key="2">
    <citation type="submission" date="2020-09" db="EMBL/GenBank/DDBJ databases">
        <authorList>
            <person name="Sun Q."/>
            <person name="Zhou Y."/>
        </authorList>
    </citation>
    <scope>NUCLEOTIDE SEQUENCE</scope>
    <source>
        <strain evidence="11">CGMCC 1.12924</strain>
    </source>
</reference>
<evidence type="ECO:0000256" key="4">
    <source>
        <dbReference type="ARBA" id="ARBA00022692"/>
    </source>
</evidence>
<evidence type="ECO:0000256" key="6">
    <source>
        <dbReference type="ARBA" id="ARBA00023136"/>
    </source>
</evidence>
<dbReference type="Gene3D" id="2.30.30.60">
    <property type="match status" value="1"/>
</dbReference>
<dbReference type="Pfam" id="PF00924">
    <property type="entry name" value="MS_channel_2nd"/>
    <property type="match status" value="1"/>
</dbReference>
<dbReference type="PANTHER" id="PTHR30221:SF1">
    <property type="entry name" value="SMALL-CONDUCTANCE MECHANOSENSITIVE CHANNEL"/>
    <property type="match status" value="1"/>
</dbReference>
<feature type="transmembrane region" description="Helical" evidence="7">
    <location>
        <begin position="18"/>
        <end position="39"/>
    </location>
</feature>
<dbReference type="SUPFAM" id="SSF82689">
    <property type="entry name" value="Mechanosensitive channel protein MscS (YggB), C-terminal domain"/>
    <property type="match status" value="1"/>
</dbReference>
<dbReference type="Pfam" id="PF21088">
    <property type="entry name" value="MS_channel_1st"/>
    <property type="match status" value="1"/>
</dbReference>
<accession>A0A8J2V686</accession>
<dbReference type="InterPro" id="IPR023408">
    <property type="entry name" value="MscS_beta-dom_sf"/>
</dbReference>
<dbReference type="GO" id="GO:0008381">
    <property type="term" value="F:mechanosensitive monoatomic ion channel activity"/>
    <property type="evidence" value="ECO:0007669"/>
    <property type="project" value="InterPro"/>
</dbReference>
<evidence type="ECO:0000256" key="2">
    <source>
        <dbReference type="ARBA" id="ARBA00008017"/>
    </source>
</evidence>
<dbReference type="GO" id="GO:0005886">
    <property type="term" value="C:plasma membrane"/>
    <property type="evidence" value="ECO:0007669"/>
    <property type="project" value="UniProtKB-SubCell"/>
</dbReference>
<protein>
    <submittedName>
        <fullName evidence="11">Mechanosensitive ion channel protein</fullName>
    </submittedName>
</protein>
<dbReference type="InterPro" id="IPR008910">
    <property type="entry name" value="MSC_TM_helix"/>
</dbReference>
<keyword evidence="12" id="KW-1185">Reference proteome</keyword>
<reference evidence="11" key="1">
    <citation type="journal article" date="2014" name="Int. J. Syst. Evol. Microbiol.">
        <title>Complete genome sequence of Corynebacterium casei LMG S-19264T (=DSM 44701T), isolated from a smear-ripened cheese.</title>
        <authorList>
            <consortium name="US DOE Joint Genome Institute (JGI-PGF)"/>
            <person name="Walter F."/>
            <person name="Albersmeier A."/>
            <person name="Kalinowski J."/>
            <person name="Ruckert C."/>
        </authorList>
    </citation>
    <scope>NUCLEOTIDE SEQUENCE</scope>
    <source>
        <strain evidence="11">CGMCC 1.12924</strain>
    </source>
</reference>
<dbReference type="EMBL" id="BMGK01000001">
    <property type="protein sequence ID" value="GGD83248.1"/>
    <property type="molecule type" value="Genomic_DNA"/>
</dbReference>
<organism evidence="11 12">
    <name type="scientific">Planktosalinus lacus</name>
    <dbReference type="NCBI Taxonomy" id="1526573"/>
    <lineage>
        <taxon>Bacteria</taxon>
        <taxon>Pseudomonadati</taxon>
        <taxon>Bacteroidota</taxon>
        <taxon>Flavobacteriia</taxon>
        <taxon>Flavobacteriales</taxon>
        <taxon>Flavobacteriaceae</taxon>
        <taxon>Planktosalinus</taxon>
    </lineage>
</organism>
<proteinExistence type="inferred from homology"/>
<feature type="transmembrane region" description="Helical" evidence="7">
    <location>
        <begin position="59"/>
        <end position="81"/>
    </location>
</feature>
<dbReference type="PANTHER" id="PTHR30221">
    <property type="entry name" value="SMALL-CONDUCTANCE MECHANOSENSITIVE CHANNEL"/>
    <property type="match status" value="1"/>
</dbReference>
<dbReference type="InterPro" id="IPR006685">
    <property type="entry name" value="MscS_channel_2nd"/>
</dbReference>
<comment type="caution">
    <text evidence="11">The sequence shown here is derived from an EMBL/GenBank/DDBJ whole genome shotgun (WGS) entry which is preliminary data.</text>
</comment>
<feature type="domain" description="Mechanosensitive ion channel MscS C-terminal" evidence="9">
    <location>
        <begin position="178"/>
        <end position="259"/>
    </location>
</feature>
<comment type="subcellular location">
    <subcellularLocation>
        <location evidence="1">Cell membrane</location>
        <topology evidence="1">Multi-pass membrane protein</topology>
    </subcellularLocation>
</comment>
<feature type="domain" description="Mechanosensitive ion channel MscS" evidence="8">
    <location>
        <begin position="105"/>
        <end position="170"/>
    </location>
</feature>
<evidence type="ECO:0000313" key="11">
    <source>
        <dbReference type="EMBL" id="GGD83248.1"/>
    </source>
</evidence>
<name>A0A8J2V686_9FLAO</name>
<keyword evidence="5 7" id="KW-1133">Transmembrane helix</keyword>
<dbReference type="SUPFAM" id="SSF50182">
    <property type="entry name" value="Sm-like ribonucleoproteins"/>
    <property type="match status" value="1"/>
</dbReference>
<evidence type="ECO:0000256" key="3">
    <source>
        <dbReference type="ARBA" id="ARBA00022475"/>
    </source>
</evidence>
<evidence type="ECO:0000313" key="12">
    <source>
        <dbReference type="Proteomes" id="UP000652231"/>
    </source>
</evidence>
<dbReference type="Proteomes" id="UP000652231">
    <property type="component" value="Unassembled WGS sequence"/>
</dbReference>
<evidence type="ECO:0000259" key="10">
    <source>
        <dbReference type="Pfam" id="PF21088"/>
    </source>
</evidence>
<evidence type="ECO:0000256" key="7">
    <source>
        <dbReference type="SAM" id="Phobius"/>
    </source>
</evidence>
<comment type="similarity">
    <text evidence="2">Belongs to the MscS (TC 1.A.23) family.</text>
</comment>
<dbReference type="InterPro" id="IPR045275">
    <property type="entry name" value="MscS_archaea/bacteria_type"/>
</dbReference>
<dbReference type="InterPro" id="IPR011066">
    <property type="entry name" value="MscS_channel_C_sf"/>
</dbReference>
<evidence type="ECO:0000259" key="8">
    <source>
        <dbReference type="Pfam" id="PF00924"/>
    </source>
</evidence>
<sequence>MELISEYISKYGEKFLEFLPSIITSLLILFLGLWFIKILRRFARRVFTKREMEPTLEKFLLDIIGWTLRILLFVIVISQLGVETTSLVAIVGAAGLAVGLALQGSLANFAGGVLLMIFKPMQVGDFIEAQGESGTVKEISIFYTKLITINNQLVILPNGKLSNDNIVNYTSEGKRRDVLTIGISYDSDIKKAREILVNLMKEQEAILKDPEPVVFVGELADSSVNLSVRFWALNEDFWDCHFYIIEEAKTRLESAGITIPFPQRDVHHFNLDKFLEEK</sequence>
<evidence type="ECO:0000259" key="9">
    <source>
        <dbReference type="Pfam" id="PF21082"/>
    </source>
</evidence>
<dbReference type="Gene3D" id="3.30.70.100">
    <property type="match status" value="1"/>
</dbReference>
<keyword evidence="4 7" id="KW-0812">Transmembrane</keyword>
<evidence type="ECO:0000256" key="5">
    <source>
        <dbReference type="ARBA" id="ARBA00022989"/>
    </source>
</evidence>
<evidence type="ECO:0000256" key="1">
    <source>
        <dbReference type="ARBA" id="ARBA00004651"/>
    </source>
</evidence>
<dbReference type="RefSeq" id="WP_188438979.1">
    <property type="nucleotide sequence ID" value="NZ_BMGK01000001.1"/>
</dbReference>
<dbReference type="Pfam" id="PF05552">
    <property type="entry name" value="MS_channel_1st_1"/>
    <property type="match status" value="1"/>
</dbReference>
<dbReference type="Gene3D" id="1.10.287.1260">
    <property type="match status" value="1"/>
</dbReference>
<feature type="transmembrane region" description="Helical" evidence="7">
    <location>
        <begin position="87"/>
        <end position="118"/>
    </location>
</feature>
<dbReference type="InterPro" id="IPR011014">
    <property type="entry name" value="MscS_channel_TM-2"/>
</dbReference>
<gene>
    <name evidence="11" type="primary">mscS3</name>
    <name evidence="11" type="ORF">GCM10011312_04220</name>
</gene>
<dbReference type="InterPro" id="IPR010920">
    <property type="entry name" value="LSM_dom_sf"/>
</dbReference>
<keyword evidence="3" id="KW-1003">Cell membrane</keyword>